<dbReference type="Proteomes" id="UP000789405">
    <property type="component" value="Unassembled WGS sequence"/>
</dbReference>
<dbReference type="OrthoDB" id="2384047at2759"/>
<comment type="caution">
    <text evidence="1">The sequence shown here is derived from an EMBL/GenBank/DDBJ whole genome shotgun (WGS) entry which is preliminary data.</text>
</comment>
<evidence type="ECO:0000313" key="1">
    <source>
        <dbReference type="EMBL" id="CAG8786920.1"/>
    </source>
</evidence>
<gene>
    <name evidence="1" type="ORF">DERYTH_LOCUS20604</name>
</gene>
<dbReference type="EMBL" id="CAJVPY010024567">
    <property type="protein sequence ID" value="CAG8786920.1"/>
    <property type="molecule type" value="Genomic_DNA"/>
</dbReference>
<accession>A0A9N9P5S8</accession>
<reference evidence="1" key="1">
    <citation type="submission" date="2021-06" db="EMBL/GenBank/DDBJ databases">
        <authorList>
            <person name="Kallberg Y."/>
            <person name="Tangrot J."/>
            <person name="Rosling A."/>
        </authorList>
    </citation>
    <scope>NUCLEOTIDE SEQUENCE</scope>
    <source>
        <strain evidence="1">MA453B</strain>
    </source>
</reference>
<feature type="non-terminal residue" evidence="1">
    <location>
        <position position="60"/>
    </location>
</feature>
<keyword evidence="2" id="KW-1185">Reference proteome</keyword>
<proteinExistence type="predicted"/>
<evidence type="ECO:0000313" key="2">
    <source>
        <dbReference type="Proteomes" id="UP000789405"/>
    </source>
</evidence>
<name>A0A9N9P5S8_9GLOM</name>
<dbReference type="AlphaFoldDB" id="A0A9N9P5S8"/>
<organism evidence="1 2">
    <name type="scientific">Dentiscutata erythropus</name>
    <dbReference type="NCBI Taxonomy" id="1348616"/>
    <lineage>
        <taxon>Eukaryota</taxon>
        <taxon>Fungi</taxon>
        <taxon>Fungi incertae sedis</taxon>
        <taxon>Mucoromycota</taxon>
        <taxon>Glomeromycotina</taxon>
        <taxon>Glomeromycetes</taxon>
        <taxon>Diversisporales</taxon>
        <taxon>Gigasporaceae</taxon>
        <taxon>Dentiscutata</taxon>
    </lineage>
</organism>
<protein>
    <submittedName>
        <fullName evidence="1">876_t:CDS:1</fullName>
    </submittedName>
</protein>
<sequence length="60" mass="7103">KLGKIVDYLINTTSYFIGYTKYKPKDKWHHFVKINTNEVDLALLKKLFMGELIEEKDQAI</sequence>
<feature type="non-terminal residue" evidence="1">
    <location>
        <position position="1"/>
    </location>
</feature>